<feature type="transmembrane region" description="Helical" evidence="1">
    <location>
        <begin position="125"/>
        <end position="145"/>
    </location>
</feature>
<dbReference type="KEGG" id="salm:D0Y50_18780"/>
<feature type="transmembrane region" description="Helical" evidence="1">
    <location>
        <begin position="157"/>
        <end position="180"/>
    </location>
</feature>
<keyword evidence="1" id="KW-0472">Membrane</keyword>
<proteinExistence type="predicted"/>
<dbReference type="EMBL" id="CP031769">
    <property type="protein sequence ID" value="AXR08219.1"/>
    <property type="molecule type" value="Genomic_DNA"/>
</dbReference>
<keyword evidence="3" id="KW-1185">Reference proteome</keyword>
<gene>
    <name evidence="2" type="ORF">D0Y50_18780</name>
</gene>
<sequence>MNLLKWKFTYPVTVLFALLLMADLGFALVHVVYKFNYLSHPHFSIDRDGSYAEVYQYLKEFWIVCLLLLIAVREKAVIYLAWAFIFLYMLADDSMRIHEMVGGILTRSYQLQPVFGLRAQDIGELLITGLVAAVLFSFLFLAYYFASPTARRVTHYLLLLVAGIAFFGIVVDMLHVALPWGKSLFALIEDGGEMAIMSLVVGYCFSLLYRHSPALQANSVR</sequence>
<organism evidence="2 3">
    <name type="scientific">Salinimonas sediminis</name>
    <dbReference type="NCBI Taxonomy" id="2303538"/>
    <lineage>
        <taxon>Bacteria</taxon>
        <taxon>Pseudomonadati</taxon>
        <taxon>Pseudomonadota</taxon>
        <taxon>Gammaproteobacteria</taxon>
        <taxon>Alteromonadales</taxon>
        <taxon>Alteromonadaceae</taxon>
        <taxon>Alteromonas/Salinimonas group</taxon>
        <taxon>Salinimonas</taxon>
    </lineage>
</organism>
<name>A0A346NRR2_9ALTE</name>
<dbReference type="AlphaFoldDB" id="A0A346NRR2"/>
<protein>
    <submittedName>
        <fullName evidence="2">Uncharacterized protein</fullName>
    </submittedName>
</protein>
<reference evidence="2 3" key="1">
    <citation type="submission" date="2018-08" db="EMBL/GenBank/DDBJ databases">
        <title>Salinimonas sediminis sp. nov., a piezophilic bacterium isolated from a deep-sea sediment sample from the New Britain Trench.</title>
        <authorList>
            <person name="Cao J."/>
        </authorList>
    </citation>
    <scope>NUCLEOTIDE SEQUENCE [LARGE SCALE GENOMIC DNA]</scope>
    <source>
        <strain evidence="2 3">N102</strain>
    </source>
</reference>
<accession>A0A346NRR2</accession>
<dbReference type="OrthoDB" id="7857417at2"/>
<dbReference type="RefSeq" id="WP_117318433.1">
    <property type="nucleotide sequence ID" value="NZ_CP031769.1"/>
</dbReference>
<keyword evidence="1" id="KW-0812">Transmembrane</keyword>
<evidence type="ECO:0000313" key="2">
    <source>
        <dbReference type="EMBL" id="AXR08219.1"/>
    </source>
</evidence>
<evidence type="ECO:0000256" key="1">
    <source>
        <dbReference type="SAM" id="Phobius"/>
    </source>
</evidence>
<feature type="transmembrane region" description="Helical" evidence="1">
    <location>
        <begin position="61"/>
        <end position="90"/>
    </location>
</feature>
<keyword evidence="1" id="KW-1133">Transmembrane helix</keyword>
<dbReference type="Proteomes" id="UP000262073">
    <property type="component" value="Chromosome"/>
</dbReference>
<evidence type="ECO:0000313" key="3">
    <source>
        <dbReference type="Proteomes" id="UP000262073"/>
    </source>
</evidence>
<feature type="transmembrane region" description="Helical" evidence="1">
    <location>
        <begin position="12"/>
        <end position="33"/>
    </location>
</feature>
<feature type="transmembrane region" description="Helical" evidence="1">
    <location>
        <begin position="192"/>
        <end position="209"/>
    </location>
</feature>